<reference evidence="3" key="3">
    <citation type="submission" date="2025-08" db="UniProtKB">
        <authorList>
            <consortium name="RefSeq"/>
        </authorList>
    </citation>
    <scope>IDENTIFICATION</scope>
    <source>
        <strain evidence="3">NI907</strain>
    </source>
</reference>
<evidence type="ECO:0000313" key="2">
    <source>
        <dbReference type="Proteomes" id="UP000515153"/>
    </source>
</evidence>
<organism evidence="2 3">
    <name type="scientific">Pyricularia grisea</name>
    <name type="common">Crabgrass-specific blast fungus</name>
    <name type="synonym">Magnaporthe grisea</name>
    <dbReference type="NCBI Taxonomy" id="148305"/>
    <lineage>
        <taxon>Eukaryota</taxon>
        <taxon>Fungi</taxon>
        <taxon>Dikarya</taxon>
        <taxon>Ascomycota</taxon>
        <taxon>Pezizomycotina</taxon>
        <taxon>Sordariomycetes</taxon>
        <taxon>Sordariomycetidae</taxon>
        <taxon>Magnaporthales</taxon>
        <taxon>Pyriculariaceae</taxon>
        <taxon>Pyricularia</taxon>
    </lineage>
</organism>
<reference evidence="3" key="1">
    <citation type="journal article" date="2019" name="Mol. Biol. Evol.">
        <title>Blast fungal genomes show frequent chromosomal changes, gene gains and losses, and effector gene turnover.</title>
        <authorList>
            <person name="Gomez Luciano L.B."/>
            <person name="Jason Tsai I."/>
            <person name="Chuma I."/>
            <person name="Tosa Y."/>
            <person name="Chen Y.H."/>
            <person name="Li J.Y."/>
            <person name="Li M.Y."/>
            <person name="Jade Lu M.Y."/>
            <person name="Nakayashiki H."/>
            <person name="Li W.H."/>
        </authorList>
    </citation>
    <scope>NUCLEOTIDE SEQUENCE</scope>
    <source>
        <strain evidence="3">NI907</strain>
    </source>
</reference>
<accession>A0A6P8BF37</accession>
<evidence type="ECO:0000256" key="1">
    <source>
        <dbReference type="SAM" id="MobiDB-lite"/>
    </source>
</evidence>
<gene>
    <name evidence="3" type="ORF">PgNI_04033</name>
</gene>
<dbReference type="AlphaFoldDB" id="A0A6P8BF37"/>
<feature type="compositionally biased region" description="Basic residues" evidence="1">
    <location>
        <begin position="31"/>
        <end position="41"/>
    </location>
</feature>
<reference evidence="3" key="2">
    <citation type="submission" date="2019-10" db="EMBL/GenBank/DDBJ databases">
        <authorList>
            <consortium name="NCBI Genome Project"/>
        </authorList>
    </citation>
    <scope>NUCLEOTIDE SEQUENCE</scope>
    <source>
        <strain evidence="3">NI907</strain>
    </source>
</reference>
<dbReference type="KEGG" id="pgri:PgNI_04033"/>
<name>A0A6P8BF37_PYRGI</name>
<sequence>MGNTVGTSAHMDGRDSSARDTTPAPLGHGQKDKRPKGSLQI</sequence>
<feature type="region of interest" description="Disordered" evidence="1">
    <location>
        <begin position="1"/>
        <end position="41"/>
    </location>
</feature>
<dbReference type="RefSeq" id="XP_030985757.1">
    <property type="nucleotide sequence ID" value="XM_031124085.1"/>
</dbReference>
<proteinExistence type="predicted"/>
<dbReference type="Proteomes" id="UP000515153">
    <property type="component" value="Unplaced"/>
</dbReference>
<evidence type="ECO:0000313" key="3">
    <source>
        <dbReference type="RefSeq" id="XP_030985757.1"/>
    </source>
</evidence>
<protein>
    <submittedName>
        <fullName evidence="3">Uncharacterized protein</fullName>
    </submittedName>
</protein>
<dbReference type="GeneID" id="41958994"/>
<keyword evidence="2" id="KW-1185">Reference proteome</keyword>